<sequence length="129" mass="14640">MDRPNQEAVMKPITTLGTLLGTLLLTGMAHAADPQEQEPAREAYQNQVLQQLPDQEDPQAKDPMHIGELKEGTPAPHKYWREDYALKDLKAHNLPEPEDKEHEHWVKIGTDYVLLNNNTGTIQKIIKAK</sequence>
<name>A0A4V2KBF1_9GAMM</name>
<dbReference type="Proteomes" id="UP000291334">
    <property type="component" value="Unassembled WGS sequence"/>
</dbReference>
<evidence type="ECO:0000256" key="1">
    <source>
        <dbReference type="SAM" id="MobiDB-lite"/>
    </source>
</evidence>
<dbReference type="Proteomes" id="UP000293172">
    <property type="component" value="Unassembled WGS sequence"/>
</dbReference>
<evidence type="ECO:0000313" key="4">
    <source>
        <dbReference type="EMBL" id="TBV01239.1"/>
    </source>
</evidence>
<evidence type="ECO:0000313" key="5">
    <source>
        <dbReference type="Proteomes" id="UP000291334"/>
    </source>
</evidence>
<feature type="signal peptide" evidence="2">
    <location>
        <begin position="1"/>
        <end position="31"/>
    </location>
</feature>
<dbReference type="AlphaFoldDB" id="A0A4V2KBF1"/>
<dbReference type="Gene3D" id="3.10.450.160">
    <property type="entry name" value="inner membrane protein cigr"/>
    <property type="match status" value="1"/>
</dbReference>
<protein>
    <recommendedName>
        <fullName evidence="7">RcnB family protein</fullName>
    </recommendedName>
</protein>
<evidence type="ECO:0000313" key="6">
    <source>
        <dbReference type="Proteomes" id="UP000293172"/>
    </source>
</evidence>
<dbReference type="OrthoDB" id="7021427at2"/>
<evidence type="ECO:0000313" key="3">
    <source>
        <dbReference type="EMBL" id="TBU84817.1"/>
    </source>
</evidence>
<organism evidence="3 6">
    <name type="scientific">Phytopseudomonas dryadis</name>
    <dbReference type="NCBI Taxonomy" id="2487520"/>
    <lineage>
        <taxon>Bacteria</taxon>
        <taxon>Pseudomonadati</taxon>
        <taxon>Pseudomonadota</taxon>
        <taxon>Gammaproteobacteria</taxon>
        <taxon>Pseudomonadales</taxon>
        <taxon>Pseudomonadaceae</taxon>
        <taxon>Phytopseudomonas</taxon>
    </lineage>
</organism>
<feature type="region of interest" description="Disordered" evidence="1">
    <location>
        <begin position="55"/>
        <end position="75"/>
    </location>
</feature>
<comment type="caution">
    <text evidence="3">The sequence shown here is derived from an EMBL/GenBank/DDBJ whole genome shotgun (WGS) entry which is preliminary data.</text>
</comment>
<dbReference type="InterPro" id="IPR024572">
    <property type="entry name" value="RcnB"/>
</dbReference>
<keyword evidence="5" id="KW-1185">Reference proteome</keyword>
<feature type="chain" id="PRO_5020415672" description="RcnB family protein" evidence="2">
    <location>
        <begin position="32"/>
        <end position="129"/>
    </location>
</feature>
<evidence type="ECO:0008006" key="7">
    <source>
        <dbReference type="Google" id="ProtNLM"/>
    </source>
</evidence>
<gene>
    <name evidence="4" type="ORF">DNK34_21625</name>
    <name evidence="3" type="ORF">DNK44_24720</name>
</gene>
<proteinExistence type="predicted"/>
<dbReference type="EMBL" id="QJUM01000032">
    <property type="protein sequence ID" value="TBV01239.1"/>
    <property type="molecule type" value="Genomic_DNA"/>
</dbReference>
<dbReference type="EMBL" id="QJUL01000063">
    <property type="protein sequence ID" value="TBU84817.1"/>
    <property type="molecule type" value="Genomic_DNA"/>
</dbReference>
<accession>A0A4V2KBF1</accession>
<dbReference type="Pfam" id="PF11776">
    <property type="entry name" value="RcnB"/>
    <property type="match status" value="1"/>
</dbReference>
<keyword evidence="2" id="KW-0732">Signal</keyword>
<reference evidence="5 6" key="1">
    <citation type="submission" date="2018-06" db="EMBL/GenBank/DDBJ databases">
        <title>Three novel Pseudomonas species isolated from symptomatic oak.</title>
        <authorList>
            <person name="Bueno-Gonzalez V."/>
            <person name="Brady C."/>
        </authorList>
    </citation>
    <scope>NUCLEOTIDE SEQUENCE [LARGE SCALE GENOMIC DNA]</scope>
    <source>
        <strain evidence="4 5">P26B</strain>
        <strain evidence="3 6">P6B</strain>
    </source>
</reference>
<feature type="compositionally biased region" description="Basic and acidic residues" evidence="1">
    <location>
        <begin position="58"/>
        <end position="71"/>
    </location>
</feature>
<evidence type="ECO:0000256" key="2">
    <source>
        <dbReference type="SAM" id="SignalP"/>
    </source>
</evidence>